<dbReference type="GO" id="GO:0046872">
    <property type="term" value="F:metal ion binding"/>
    <property type="evidence" value="ECO:0007669"/>
    <property type="project" value="UniProtKB-KW"/>
</dbReference>
<keyword evidence="14" id="KW-1185">Reference proteome</keyword>
<evidence type="ECO:0000313" key="13">
    <source>
        <dbReference type="EMBL" id="PTQ89865.1"/>
    </source>
</evidence>
<protein>
    <recommendedName>
        <fullName evidence="4 12">UDP-3-O-acyl-N-acetylglucosamine deacetylase</fullName>
        <shortName evidence="12">UDP-3-O-acyl-GlcNAc deacetylase</shortName>
        <ecNumber evidence="4 12">3.5.1.108</ecNumber>
    </recommendedName>
    <alternativeName>
        <fullName evidence="12">UDP-3-O-[R-3-hydroxymyristoyl]-N-acetylglucosamine deacetylase</fullName>
    </alternativeName>
</protein>
<sequence>MLRQRTLKNTIRASGIGLHSGQKVYLTLKPSAIDSGIVFRRTDLPTPVDIPANALLVNETTMSSNLIKDGVKVGTVEHLMSALAGLGIDNAIIEVSSPEIPIMDGSAGPFVFLLQAAGIIEQNAPKKLVRIKKPIEVRAGDKIAAFIPYDGFRVAFTIDFDHPAFLDDHKSAVVDFSTTAYVREVSRARTFGFMRDIEYLRSLNLAKGGSLENAIVLNDEGVMNADGLRYEDEFVRHKMLDAIGDLYILGYGIIGEFQGYKSGHALNNQLLRAMLEQPDTWEIVTFDDEELAPISYVKAHPPIDIH</sequence>
<dbReference type="PANTHER" id="PTHR33694">
    <property type="entry name" value="UDP-3-O-ACYL-N-ACETYLGLUCOSAMINE DEACETYLASE 1, MITOCHONDRIAL-RELATED"/>
    <property type="match status" value="1"/>
</dbReference>
<dbReference type="EC" id="3.5.1.108" evidence="4 12"/>
<feature type="binding site" evidence="12">
    <location>
        <position position="237"/>
    </location>
    <ligand>
        <name>Zn(2+)</name>
        <dbReference type="ChEBI" id="CHEBI:29105"/>
    </ligand>
</feature>
<dbReference type="HAMAP" id="MF_00388">
    <property type="entry name" value="LpxC"/>
    <property type="match status" value="1"/>
</dbReference>
<evidence type="ECO:0000256" key="4">
    <source>
        <dbReference type="ARBA" id="ARBA00012745"/>
    </source>
</evidence>
<dbReference type="RefSeq" id="WP_107865379.1">
    <property type="nucleotide sequence ID" value="NZ_QAON01000005.1"/>
</dbReference>
<keyword evidence="9 12" id="KW-0862">Zinc</keyword>
<dbReference type="Proteomes" id="UP000244223">
    <property type="component" value="Unassembled WGS sequence"/>
</dbReference>
<feature type="active site" description="Proton donor" evidence="12">
    <location>
        <position position="264"/>
    </location>
</feature>
<evidence type="ECO:0000256" key="6">
    <source>
        <dbReference type="ARBA" id="ARBA00022556"/>
    </source>
</evidence>
<name>A0A2T5J0N2_9GAMM</name>
<dbReference type="NCBIfam" id="TIGR00325">
    <property type="entry name" value="lpxC"/>
    <property type="match status" value="1"/>
</dbReference>
<comment type="pathway">
    <text evidence="3 12">Glycolipid biosynthesis; lipid IV(A) biosynthesis; lipid IV(A) from (3R)-3-hydroxytetradecanoyl-[acyl-carrier-protein] and UDP-N-acetyl-alpha-D-glucosamine: step 2/6.</text>
</comment>
<dbReference type="OrthoDB" id="9772788at2"/>
<dbReference type="Pfam" id="PF03331">
    <property type="entry name" value="LpxC"/>
    <property type="match status" value="1"/>
</dbReference>
<evidence type="ECO:0000256" key="2">
    <source>
        <dbReference type="ARBA" id="ARBA00002923"/>
    </source>
</evidence>
<keyword evidence="10 12" id="KW-0443">Lipid metabolism</keyword>
<evidence type="ECO:0000256" key="12">
    <source>
        <dbReference type="HAMAP-Rule" id="MF_00388"/>
    </source>
</evidence>
<evidence type="ECO:0000256" key="10">
    <source>
        <dbReference type="ARBA" id="ARBA00023098"/>
    </source>
</evidence>
<dbReference type="GO" id="GO:0103117">
    <property type="term" value="F:UDP-3-O-acyl-N-acetylglucosamine deacetylase activity"/>
    <property type="evidence" value="ECO:0007669"/>
    <property type="project" value="UniProtKB-UniRule"/>
</dbReference>
<accession>A0A2T5J0N2</accession>
<dbReference type="UniPathway" id="UPA00359">
    <property type="reaction ID" value="UER00478"/>
</dbReference>
<dbReference type="AlphaFoldDB" id="A0A2T5J0N2"/>
<keyword evidence="7 12" id="KW-0479">Metal-binding</keyword>
<evidence type="ECO:0000256" key="8">
    <source>
        <dbReference type="ARBA" id="ARBA00022801"/>
    </source>
</evidence>
<feature type="binding site" evidence="12">
    <location>
        <position position="78"/>
    </location>
    <ligand>
        <name>Zn(2+)</name>
        <dbReference type="ChEBI" id="CHEBI:29105"/>
    </ligand>
</feature>
<evidence type="ECO:0000256" key="1">
    <source>
        <dbReference type="ARBA" id="ARBA00001947"/>
    </source>
</evidence>
<dbReference type="InterPro" id="IPR015870">
    <property type="entry name" value="UDP-acyl_N-AcGlcN_deAcase_N"/>
</dbReference>
<evidence type="ECO:0000313" key="14">
    <source>
        <dbReference type="Proteomes" id="UP000244223"/>
    </source>
</evidence>
<evidence type="ECO:0000256" key="11">
    <source>
        <dbReference type="ARBA" id="ARBA00024535"/>
    </source>
</evidence>
<comment type="cofactor">
    <cofactor evidence="1 12">
        <name>Zn(2+)</name>
        <dbReference type="ChEBI" id="CHEBI:29105"/>
    </cofactor>
</comment>
<proteinExistence type="inferred from homology"/>
<evidence type="ECO:0000256" key="7">
    <source>
        <dbReference type="ARBA" id="ARBA00022723"/>
    </source>
</evidence>
<evidence type="ECO:0000256" key="5">
    <source>
        <dbReference type="ARBA" id="ARBA00022516"/>
    </source>
</evidence>
<dbReference type="EMBL" id="QAON01000005">
    <property type="protein sequence ID" value="PTQ89865.1"/>
    <property type="molecule type" value="Genomic_DNA"/>
</dbReference>
<dbReference type="SUPFAM" id="SSF54211">
    <property type="entry name" value="Ribosomal protein S5 domain 2-like"/>
    <property type="match status" value="2"/>
</dbReference>
<dbReference type="Gene3D" id="3.30.1700.10">
    <property type="entry name" value="lpxc deacetylase, domain 2"/>
    <property type="match status" value="1"/>
</dbReference>
<keyword evidence="6 12" id="KW-0441">Lipid A biosynthesis</keyword>
<comment type="catalytic activity">
    <reaction evidence="11 12">
        <text>a UDP-3-O-[(3R)-3-hydroxyacyl]-N-acetyl-alpha-D-glucosamine + H2O = a UDP-3-O-[(3R)-3-hydroxyacyl]-alpha-D-glucosamine + acetate</text>
        <dbReference type="Rhea" id="RHEA:67816"/>
        <dbReference type="ChEBI" id="CHEBI:15377"/>
        <dbReference type="ChEBI" id="CHEBI:30089"/>
        <dbReference type="ChEBI" id="CHEBI:137740"/>
        <dbReference type="ChEBI" id="CHEBI:173225"/>
        <dbReference type="EC" id="3.5.1.108"/>
    </reaction>
</comment>
<keyword evidence="5 12" id="KW-0444">Lipid biosynthesis</keyword>
<dbReference type="PANTHER" id="PTHR33694:SF1">
    <property type="entry name" value="UDP-3-O-ACYL-N-ACETYLGLUCOSAMINE DEACETYLASE 1, MITOCHONDRIAL-RELATED"/>
    <property type="match status" value="1"/>
</dbReference>
<dbReference type="Gene3D" id="3.30.230.20">
    <property type="entry name" value="lpxc deacetylase, domain 1"/>
    <property type="match status" value="1"/>
</dbReference>
<comment type="function">
    <text evidence="2 12">Catalyzes the hydrolysis of UDP-3-O-myristoyl-N-acetylglucosamine to form UDP-3-O-myristoylglucosamine and acetate, the committed step in lipid A biosynthesis.</text>
</comment>
<dbReference type="GO" id="GO:0016020">
    <property type="term" value="C:membrane"/>
    <property type="evidence" value="ECO:0007669"/>
    <property type="project" value="GOC"/>
</dbReference>
<gene>
    <name evidence="12" type="primary">lpxC</name>
    <name evidence="13" type="ORF">C8N29_105193</name>
</gene>
<dbReference type="GO" id="GO:0009245">
    <property type="term" value="P:lipid A biosynthetic process"/>
    <property type="evidence" value="ECO:0007669"/>
    <property type="project" value="UniProtKB-UniRule"/>
</dbReference>
<keyword evidence="8 12" id="KW-0378">Hydrolase</keyword>
<comment type="similarity">
    <text evidence="12">Belongs to the LpxC family.</text>
</comment>
<dbReference type="InterPro" id="IPR004463">
    <property type="entry name" value="UDP-acyl_GlcNac_deAcase"/>
</dbReference>
<dbReference type="InterPro" id="IPR020568">
    <property type="entry name" value="Ribosomal_Su5_D2-typ_SF"/>
</dbReference>
<comment type="caution">
    <text evidence="13">The sequence shown here is derived from an EMBL/GenBank/DDBJ whole genome shotgun (WGS) entry which is preliminary data.</text>
</comment>
<evidence type="ECO:0000256" key="3">
    <source>
        <dbReference type="ARBA" id="ARBA00005002"/>
    </source>
</evidence>
<feature type="binding site" evidence="12">
    <location>
        <position position="241"/>
    </location>
    <ligand>
        <name>Zn(2+)</name>
        <dbReference type="ChEBI" id="CHEBI:29105"/>
    </ligand>
</feature>
<organism evidence="13 14">
    <name type="scientific">Agitococcus lubricus</name>
    <dbReference type="NCBI Taxonomy" id="1077255"/>
    <lineage>
        <taxon>Bacteria</taxon>
        <taxon>Pseudomonadati</taxon>
        <taxon>Pseudomonadota</taxon>
        <taxon>Gammaproteobacteria</taxon>
        <taxon>Moraxellales</taxon>
        <taxon>Moraxellaceae</taxon>
        <taxon>Agitococcus</taxon>
    </lineage>
</organism>
<reference evidence="13 14" key="1">
    <citation type="submission" date="2018-04" db="EMBL/GenBank/DDBJ databases">
        <title>Genomic Encyclopedia of Archaeal and Bacterial Type Strains, Phase II (KMG-II): from individual species to whole genera.</title>
        <authorList>
            <person name="Goeker M."/>
        </authorList>
    </citation>
    <scope>NUCLEOTIDE SEQUENCE [LARGE SCALE GENOMIC DNA]</scope>
    <source>
        <strain evidence="13 14">DSM 5822</strain>
    </source>
</reference>
<evidence type="ECO:0000256" key="9">
    <source>
        <dbReference type="ARBA" id="ARBA00022833"/>
    </source>
</evidence>
<dbReference type="InterPro" id="IPR011334">
    <property type="entry name" value="UDP-acyl_GlcNac_deAcase_C"/>
</dbReference>